<feature type="domain" description="ABC transmembrane type-1" evidence="11">
    <location>
        <begin position="38"/>
        <end position="167"/>
    </location>
</feature>
<organism evidence="12 13">
    <name type="scientific">Aspergillus fumigatus (strain CBS 144.89 / FGSC A1163 / CEA10)</name>
    <name type="common">Neosartorya fumigata</name>
    <dbReference type="NCBI Taxonomy" id="451804"/>
    <lineage>
        <taxon>Eukaryota</taxon>
        <taxon>Fungi</taxon>
        <taxon>Dikarya</taxon>
        <taxon>Ascomycota</taxon>
        <taxon>Pezizomycotina</taxon>
        <taxon>Eurotiomycetes</taxon>
        <taxon>Eurotiomycetidae</taxon>
        <taxon>Eurotiales</taxon>
        <taxon>Aspergillaceae</taxon>
        <taxon>Aspergillus</taxon>
        <taxon>Aspergillus subgen. Fumigati</taxon>
    </lineage>
</organism>
<dbReference type="Gene3D" id="1.20.1560.10">
    <property type="entry name" value="ABC transporter type 1, transmembrane domain"/>
    <property type="match status" value="1"/>
</dbReference>
<evidence type="ECO:0000256" key="1">
    <source>
        <dbReference type="ARBA" id="ARBA00004370"/>
    </source>
</evidence>
<keyword evidence="13" id="KW-1185">Reference proteome</keyword>
<evidence type="ECO:0000256" key="6">
    <source>
        <dbReference type="ARBA" id="ARBA00022989"/>
    </source>
</evidence>
<keyword evidence="5" id="KW-0067">ATP-binding</keyword>
<evidence type="ECO:0000256" key="5">
    <source>
        <dbReference type="ARBA" id="ARBA00022840"/>
    </source>
</evidence>
<evidence type="ECO:0000256" key="4">
    <source>
        <dbReference type="ARBA" id="ARBA00022741"/>
    </source>
</evidence>
<protein>
    <submittedName>
        <fullName evidence="12">ABC multidrug transporter, putative</fullName>
    </submittedName>
</protein>
<dbReference type="SUPFAM" id="SSF52540">
    <property type="entry name" value="P-loop containing nucleoside triphosphate hydrolases"/>
    <property type="match status" value="1"/>
</dbReference>
<dbReference type="GO" id="GO:0016887">
    <property type="term" value="F:ATP hydrolysis activity"/>
    <property type="evidence" value="ECO:0007669"/>
    <property type="project" value="InterPro"/>
</dbReference>
<feature type="region of interest" description="Disordered" evidence="8">
    <location>
        <begin position="449"/>
        <end position="470"/>
    </location>
</feature>
<dbReference type="InterPro" id="IPR003593">
    <property type="entry name" value="AAA+_ATPase"/>
</dbReference>
<dbReference type="Pfam" id="PF00005">
    <property type="entry name" value="ABC_tran"/>
    <property type="match status" value="1"/>
</dbReference>
<dbReference type="PROSITE" id="PS50929">
    <property type="entry name" value="ABC_TM1F"/>
    <property type="match status" value="1"/>
</dbReference>
<dbReference type="PANTHER" id="PTHR24223:SF404">
    <property type="entry name" value="ABC MULTIDRUG TRANSPORTER (EUROFUNG)-RELATED"/>
    <property type="match status" value="1"/>
</dbReference>
<evidence type="ECO:0000313" key="12">
    <source>
        <dbReference type="EMBL" id="EDP52009.1"/>
    </source>
</evidence>
<evidence type="ECO:0000256" key="3">
    <source>
        <dbReference type="ARBA" id="ARBA00022692"/>
    </source>
</evidence>
<evidence type="ECO:0000256" key="9">
    <source>
        <dbReference type="SAM" id="Phobius"/>
    </source>
</evidence>
<evidence type="ECO:0000256" key="7">
    <source>
        <dbReference type="ARBA" id="ARBA00023136"/>
    </source>
</evidence>
<dbReference type="InterPro" id="IPR036640">
    <property type="entry name" value="ABC1_TM_sf"/>
</dbReference>
<dbReference type="HOGENOM" id="CLU_516756_0_0_1"/>
<dbReference type="InterPro" id="IPR027417">
    <property type="entry name" value="P-loop_NTPase"/>
</dbReference>
<proteinExistence type="predicted"/>
<dbReference type="InterPro" id="IPR050173">
    <property type="entry name" value="ABC_transporter_C-like"/>
</dbReference>
<name>B0Y1Q0_ASPFC</name>
<dbReference type="EMBL" id="DS499597">
    <property type="protein sequence ID" value="EDP52009.1"/>
    <property type="molecule type" value="Genomic_DNA"/>
</dbReference>
<evidence type="ECO:0000313" key="13">
    <source>
        <dbReference type="Proteomes" id="UP000001699"/>
    </source>
</evidence>
<keyword evidence="4" id="KW-0547">Nucleotide-binding</keyword>
<dbReference type="InterPro" id="IPR003439">
    <property type="entry name" value="ABC_transporter-like_ATP-bd"/>
</dbReference>
<dbReference type="GO" id="GO:0016020">
    <property type="term" value="C:membrane"/>
    <property type="evidence" value="ECO:0007669"/>
    <property type="project" value="UniProtKB-SubCell"/>
</dbReference>
<dbReference type="PANTHER" id="PTHR24223">
    <property type="entry name" value="ATP-BINDING CASSETTE SUB-FAMILY C"/>
    <property type="match status" value="1"/>
</dbReference>
<evidence type="ECO:0000259" key="10">
    <source>
        <dbReference type="PROSITE" id="PS50893"/>
    </source>
</evidence>
<dbReference type="SMART" id="SM00382">
    <property type="entry name" value="AAA"/>
    <property type="match status" value="1"/>
</dbReference>
<keyword evidence="7 9" id="KW-0472">Membrane</keyword>
<keyword evidence="3 9" id="KW-0812">Transmembrane</keyword>
<feature type="domain" description="ABC transporter" evidence="10">
    <location>
        <begin position="249"/>
        <end position="487"/>
    </location>
</feature>
<evidence type="ECO:0000259" key="11">
    <source>
        <dbReference type="PROSITE" id="PS50929"/>
    </source>
</evidence>
<dbReference type="Gene3D" id="3.40.50.300">
    <property type="entry name" value="P-loop containing nucleotide triphosphate hydrolases"/>
    <property type="match status" value="1"/>
</dbReference>
<keyword evidence="2" id="KW-0813">Transport</keyword>
<dbReference type="GO" id="GO:0140359">
    <property type="term" value="F:ABC-type transporter activity"/>
    <property type="evidence" value="ECO:0007669"/>
    <property type="project" value="InterPro"/>
</dbReference>
<dbReference type="SUPFAM" id="SSF90123">
    <property type="entry name" value="ABC transporter transmembrane region"/>
    <property type="match status" value="1"/>
</dbReference>
<dbReference type="OrthoDB" id="6500128at2759"/>
<dbReference type="InterPro" id="IPR011527">
    <property type="entry name" value="ABC1_TM_dom"/>
</dbReference>
<dbReference type="PhylomeDB" id="B0Y1Q0"/>
<sequence length="527" mass="57869">MRQAFRFILRVRGALDALIYRKTTRRRSPPTENERAAMTLMGTDVERIVTGLRDIHEMWASTVSIAIATWLLERQLSGACVVPLILAVAGFLATAWVASRSNTGQRRWIEKVQARLHTTAALLQNMKTIKMLGLTGVVGQFVESLRQAEIETSKGFRKLIIWQIVLSAVKQDETLATSRAFTSLTLISLLTLPVYTLLQTLPALWQCLGCFDRIQEYCRAQVEPKDQGRLTDSVEMYAQPPIPRPEAAITFKDATLGWASLEKPVLHDLNLRIPHGSTTVVSGRVGSGKSTLLAGILGEATCLSGSIHVSLTRVGYCSQTPWLVNDTVRNNIVGFSAFDAERYAAVTWACALDEDLRHWPGGDAMIVGGGAMSLSGGQKQRVVSDLVSLCSPVLLTKRETLARAVYAQPELLLLDDIITHRLLGPGGYLRRQQITVVLATHAGGHAYQDNPPAVDGLPVSRDSTTDETGCGRRPFLPDRSWSRPFAGNSRVSCSPIPLSPLGCPFPIRLTRRSVVAQLVVFRQRPES</sequence>
<keyword evidence="6 9" id="KW-1133">Transmembrane helix</keyword>
<dbReference type="Proteomes" id="UP000001699">
    <property type="component" value="Unassembled WGS sequence"/>
</dbReference>
<feature type="transmembrane region" description="Helical" evidence="9">
    <location>
        <begin position="76"/>
        <end position="98"/>
    </location>
</feature>
<dbReference type="VEuPathDB" id="FungiDB:AFUB_060390"/>
<dbReference type="PROSITE" id="PS50893">
    <property type="entry name" value="ABC_TRANSPORTER_2"/>
    <property type="match status" value="1"/>
</dbReference>
<accession>B0Y1Q0</accession>
<reference evidence="12 13" key="1">
    <citation type="journal article" date="2008" name="PLoS Genet.">
        <title>Genomic islands in the pathogenic filamentous fungus Aspergillus fumigatus.</title>
        <authorList>
            <person name="Fedorova N.D."/>
            <person name="Khaldi N."/>
            <person name="Joardar V.S."/>
            <person name="Maiti R."/>
            <person name="Amedeo P."/>
            <person name="Anderson M.J."/>
            <person name="Crabtree J."/>
            <person name="Silva J.C."/>
            <person name="Badger J.H."/>
            <person name="Albarraq A."/>
            <person name="Angiuoli S."/>
            <person name="Bussey H."/>
            <person name="Bowyer P."/>
            <person name="Cotty P.J."/>
            <person name="Dyer P.S."/>
            <person name="Egan A."/>
            <person name="Galens K."/>
            <person name="Fraser-Liggett C.M."/>
            <person name="Haas B.J."/>
            <person name="Inman J.M."/>
            <person name="Kent R."/>
            <person name="Lemieux S."/>
            <person name="Malavazi I."/>
            <person name="Orvis J."/>
            <person name="Roemer T."/>
            <person name="Ronning C.M."/>
            <person name="Sundaram J.P."/>
            <person name="Sutton G."/>
            <person name="Turner G."/>
            <person name="Venter J.C."/>
            <person name="White O.R."/>
            <person name="Whitty B.R."/>
            <person name="Youngman P."/>
            <person name="Wolfe K.H."/>
            <person name="Goldman G.H."/>
            <person name="Wortman J.R."/>
            <person name="Jiang B."/>
            <person name="Denning D.W."/>
            <person name="Nierman W.C."/>
        </authorList>
    </citation>
    <scope>NUCLEOTIDE SEQUENCE [LARGE SCALE GENOMIC DNA]</scope>
    <source>
        <strain evidence="13">CBS 144.89 / FGSC A1163 / CEA10</strain>
    </source>
</reference>
<evidence type="ECO:0000256" key="2">
    <source>
        <dbReference type="ARBA" id="ARBA00022448"/>
    </source>
</evidence>
<dbReference type="GO" id="GO:0005524">
    <property type="term" value="F:ATP binding"/>
    <property type="evidence" value="ECO:0007669"/>
    <property type="project" value="UniProtKB-KW"/>
</dbReference>
<evidence type="ECO:0000256" key="8">
    <source>
        <dbReference type="SAM" id="MobiDB-lite"/>
    </source>
</evidence>
<dbReference type="AlphaFoldDB" id="B0Y1Q0"/>
<comment type="subcellular location">
    <subcellularLocation>
        <location evidence="1">Membrane</location>
    </subcellularLocation>
</comment>
<gene>
    <name evidence="12" type="ORF">AFUB_060390</name>
</gene>